<dbReference type="RefSeq" id="WP_165008462.1">
    <property type="nucleotide sequence ID" value="NZ_CP064954.1"/>
</dbReference>
<gene>
    <name evidence="4" type="ORF">G7Y31_02860</name>
</gene>
<sequence length="197" mass="21788">MANQKRRDQIANAALILFDARGYHATSMEDIAKAVGMRASSLYNHFRSKQELLAEVAINAMEELLRFNATAIAGIDNPVDKLAAAMRSHVIFHTTHARAARVINTEIGSLEEPHHSVVIELRRDYVSRWMKIVHDGMATGVFQANDVKISCWALIDMGIGVSKWYADDGQYSPEELGNMYAGFALQQLLADAPAEAS</sequence>
<proteinExistence type="predicted"/>
<dbReference type="Gene3D" id="1.10.357.10">
    <property type="entry name" value="Tetracycline Repressor, domain 2"/>
    <property type="match status" value="1"/>
</dbReference>
<evidence type="ECO:0000256" key="2">
    <source>
        <dbReference type="PROSITE-ProRule" id="PRU00335"/>
    </source>
</evidence>
<dbReference type="GO" id="GO:0003700">
    <property type="term" value="F:DNA-binding transcription factor activity"/>
    <property type="evidence" value="ECO:0007669"/>
    <property type="project" value="TreeGrafter"/>
</dbReference>
<dbReference type="SUPFAM" id="SSF46689">
    <property type="entry name" value="Homeodomain-like"/>
    <property type="match status" value="1"/>
</dbReference>
<dbReference type="Pfam" id="PF17932">
    <property type="entry name" value="TetR_C_24"/>
    <property type="match status" value="1"/>
</dbReference>
<evidence type="ECO:0000313" key="4">
    <source>
        <dbReference type="EMBL" id="QPK79664.1"/>
    </source>
</evidence>
<keyword evidence="5" id="KW-1185">Reference proteome</keyword>
<dbReference type="PANTHER" id="PTHR30055">
    <property type="entry name" value="HTH-TYPE TRANSCRIPTIONAL REGULATOR RUTR"/>
    <property type="match status" value="1"/>
</dbReference>
<dbReference type="InterPro" id="IPR009057">
    <property type="entry name" value="Homeodomain-like_sf"/>
</dbReference>
<dbReference type="InterPro" id="IPR050109">
    <property type="entry name" value="HTH-type_TetR-like_transc_reg"/>
</dbReference>
<feature type="domain" description="HTH tetR-type" evidence="3">
    <location>
        <begin position="4"/>
        <end position="64"/>
    </location>
</feature>
<dbReference type="EMBL" id="CP064954">
    <property type="protein sequence ID" value="QPK79664.1"/>
    <property type="molecule type" value="Genomic_DNA"/>
</dbReference>
<keyword evidence="1 2" id="KW-0238">DNA-binding</keyword>
<dbReference type="PROSITE" id="PS50977">
    <property type="entry name" value="HTH_TETR_2"/>
    <property type="match status" value="1"/>
</dbReference>
<accession>A0A7T0KFM6</accession>
<evidence type="ECO:0000313" key="5">
    <source>
        <dbReference type="Proteomes" id="UP000594681"/>
    </source>
</evidence>
<reference evidence="4 5" key="1">
    <citation type="submission" date="2020-11" db="EMBL/GenBank/DDBJ databases">
        <title>Corynebacterium sp. ZJ-599.</title>
        <authorList>
            <person name="Zhou J."/>
        </authorList>
    </citation>
    <scope>NUCLEOTIDE SEQUENCE [LARGE SCALE GENOMIC DNA]</scope>
    <source>
        <strain evidence="4 5">ZJ-599</strain>
    </source>
</reference>
<evidence type="ECO:0000259" key="3">
    <source>
        <dbReference type="PROSITE" id="PS50977"/>
    </source>
</evidence>
<dbReference type="KEGG" id="cliz:G7Y31_02860"/>
<dbReference type="PANTHER" id="PTHR30055:SF200">
    <property type="entry name" value="HTH-TYPE TRANSCRIPTIONAL REPRESSOR BDCR"/>
    <property type="match status" value="1"/>
</dbReference>
<dbReference type="InterPro" id="IPR041490">
    <property type="entry name" value="KstR2_TetR_C"/>
</dbReference>
<dbReference type="GO" id="GO:0000976">
    <property type="term" value="F:transcription cis-regulatory region binding"/>
    <property type="evidence" value="ECO:0007669"/>
    <property type="project" value="TreeGrafter"/>
</dbReference>
<dbReference type="InterPro" id="IPR036271">
    <property type="entry name" value="Tet_transcr_reg_TetR-rel_C_sf"/>
</dbReference>
<dbReference type="PRINTS" id="PR00455">
    <property type="entry name" value="HTHTETR"/>
</dbReference>
<dbReference type="AlphaFoldDB" id="A0A7T0KFM6"/>
<organism evidence="4 5">
    <name type="scientific">Corynebacterium lizhenjunii</name>
    <dbReference type="NCBI Taxonomy" id="2709394"/>
    <lineage>
        <taxon>Bacteria</taxon>
        <taxon>Bacillati</taxon>
        <taxon>Actinomycetota</taxon>
        <taxon>Actinomycetes</taxon>
        <taxon>Mycobacteriales</taxon>
        <taxon>Corynebacteriaceae</taxon>
        <taxon>Corynebacterium</taxon>
    </lineage>
</organism>
<name>A0A7T0KFM6_9CORY</name>
<dbReference type="InterPro" id="IPR001647">
    <property type="entry name" value="HTH_TetR"/>
</dbReference>
<dbReference type="Pfam" id="PF00440">
    <property type="entry name" value="TetR_N"/>
    <property type="match status" value="1"/>
</dbReference>
<feature type="DNA-binding region" description="H-T-H motif" evidence="2">
    <location>
        <begin position="27"/>
        <end position="46"/>
    </location>
</feature>
<evidence type="ECO:0000256" key="1">
    <source>
        <dbReference type="ARBA" id="ARBA00023125"/>
    </source>
</evidence>
<protein>
    <submittedName>
        <fullName evidence="4">TetR family transcriptional regulator</fullName>
    </submittedName>
</protein>
<dbReference type="Proteomes" id="UP000594681">
    <property type="component" value="Chromosome"/>
</dbReference>
<dbReference type="SUPFAM" id="SSF48498">
    <property type="entry name" value="Tetracyclin repressor-like, C-terminal domain"/>
    <property type="match status" value="1"/>
</dbReference>